<dbReference type="KEGG" id="snep:Enr13x_21250"/>
<organism evidence="2 3">
    <name type="scientific">Stieleria neptunia</name>
    <dbReference type="NCBI Taxonomy" id="2527979"/>
    <lineage>
        <taxon>Bacteria</taxon>
        <taxon>Pseudomonadati</taxon>
        <taxon>Planctomycetota</taxon>
        <taxon>Planctomycetia</taxon>
        <taxon>Pirellulales</taxon>
        <taxon>Pirellulaceae</taxon>
        <taxon>Stieleria</taxon>
    </lineage>
</organism>
<evidence type="ECO:0000256" key="1">
    <source>
        <dbReference type="SAM" id="SignalP"/>
    </source>
</evidence>
<keyword evidence="3" id="KW-1185">Reference proteome</keyword>
<dbReference type="EMBL" id="CP037423">
    <property type="protein sequence ID" value="QDV42280.1"/>
    <property type="molecule type" value="Genomic_DNA"/>
</dbReference>
<keyword evidence="1" id="KW-0732">Signal</keyword>
<accession>A0A518HN89</accession>
<dbReference type="PROSITE" id="PS51257">
    <property type="entry name" value="PROKAR_LIPOPROTEIN"/>
    <property type="match status" value="1"/>
</dbReference>
<dbReference type="RefSeq" id="WP_145385936.1">
    <property type="nucleotide sequence ID" value="NZ_CP037423.1"/>
</dbReference>
<dbReference type="NCBIfam" id="TIGR02595">
    <property type="entry name" value="PEP_CTERM"/>
    <property type="match status" value="1"/>
</dbReference>
<dbReference type="InterPro" id="IPR013424">
    <property type="entry name" value="Ice-binding_C"/>
</dbReference>
<evidence type="ECO:0000313" key="3">
    <source>
        <dbReference type="Proteomes" id="UP000319004"/>
    </source>
</evidence>
<dbReference type="OrthoDB" id="288817at2"/>
<dbReference type="Proteomes" id="UP000319004">
    <property type="component" value="Chromosome"/>
</dbReference>
<gene>
    <name evidence="2" type="ORF">Enr13x_21250</name>
</gene>
<name>A0A518HN89_9BACT</name>
<dbReference type="AlphaFoldDB" id="A0A518HN89"/>
<feature type="chain" id="PRO_5021800141" description="PEP-CTERM protein-sorting domain-containing protein" evidence="1">
    <location>
        <begin position="27"/>
        <end position="235"/>
    </location>
</feature>
<feature type="signal peptide" evidence="1">
    <location>
        <begin position="1"/>
        <end position="26"/>
    </location>
</feature>
<proteinExistence type="predicted"/>
<evidence type="ECO:0000313" key="2">
    <source>
        <dbReference type="EMBL" id="QDV42280.1"/>
    </source>
</evidence>
<reference evidence="2 3" key="1">
    <citation type="submission" date="2019-03" db="EMBL/GenBank/DDBJ databases">
        <title>Deep-cultivation of Planctomycetes and their phenomic and genomic characterization uncovers novel biology.</title>
        <authorList>
            <person name="Wiegand S."/>
            <person name="Jogler M."/>
            <person name="Boedeker C."/>
            <person name="Pinto D."/>
            <person name="Vollmers J."/>
            <person name="Rivas-Marin E."/>
            <person name="Kohn T."/>
            <person name="Peeters S.H."/>
            <person name="Heuer A."/>
            <person name="Rast P."/>
            <person name="Oberbeckmann S."/>
            <person name="Bunk B."/>
            <person name="Jeske O."/>
            <person name="Meyerdierks A."/>
            <person name="Storesund J.E."/>
            <person name="Kallscheuer N."/>
            <person name="Luecker S."/>
            <person name="Lage O.M."/>
            <person name="Pohl T."/>
            <person name="Merkel B.J."/>
            <person name="Hornburger P."/>
            <person name="Mueller R.-W."/>
            <person name="Bruemmer F."/>
            <person name="Labrenz M."/>
            <person name="Spormann A.M."/>
            <person name="Op den Camp H."/>
            <person name="Overmann J."/>
            <person name="Amann R."/>
            <person name="Jetten M.S.M."/>
            <person name="Mascher T."/>
            <person name="Medema M.H."/>
            <person name="Devos D.P."/>
            <person name="Kaster A.-K."/>
            <person name="Ovreas L."/>
            <person name="Rohde M."/>
            <person name="Galperin M.Y."/>
            <person name="Jogler C."/>
        </authorList>
    </citation>
    <scope>NUCLEOTIDE SEQUENCE [LARGE SCALE GENOMIC DNA]</scope>
    <source>
        <strain evidence="2 3">Enr13</strain>
    </source>
</reference>
<protein>
    <recommendedName>
        <fullName evidence="4">PEP-CTERM protein-sorting domain-containing protein</fullName>
    </recommendedName>
</protein>
<sequence length="235" mass="23842" precursor="true">MKLKTSLFAALVAIAACVTTATDASAVQLSAWDMFGQPGTQATTPTSSSAANITGTDMTRGAGLSTSGAGNAMSSSSWGSTAASPAVDTEYFSFGFNVDTGFQVDLDELIIGTRSSNTGPGTIGVYSNQDGFTTALATIVQQGSDFANSIIDLSSLTGVTGTLELRLIEIGNTQADGSGTTSNGGTFRVVDYYDGSNFVDTQLTGTVSAVPEPGALAGIFSLGLVGAAVGRRRRR</sequence>
<evidence type="ECO:0008006" key="4">
    <source>
        <dbReference type="Google" id="ProtNLM"/>
    </source>
</evidence>